<dbReference type="InterPro" id="IPR044861">
    <property type="entry name" value="IPNS-like_FE2OG_OXY"/>
</dbReference>
<keyword evidence="1" id="KW-0479">Metal-binding</keyword>
<feature type="region of interest" description="Disordered" evidence="3">
    <location>
        <begin position="1"/>
        <end position="29"/>
    </location>
</feature>
<evidence type="ECO:0000313" key="6">
    <source>
        <dbReference type="EMBL" id="KAF9591355.1"/>
    </source>
</evidence>
<evidence type="ECO:0000256" key="2">
    <source>
        <dbReference type="ARBA" id="ARBA00023004"/>
    </source>
</evidence>
<dbReference type="Gene3D" id="2.60.120.330">
    <property type="entry name" value="B-lactam Antibiotic, Isopenicillin N Synthase, Chain"/>
    <property type="match status" value="2"/>
</dbReference>
<dbReference type="InterPro" id="IPR026992">
    <property type="entry name" value="DIOX_N"/>
</dbReference>
<organism evidence="6 7">
    <name type="scientific">Coptis chinensis</name>
    <dbReference type="NCBI Taxonomy" id="261450"/>
    <lineage>
        <taxon>Eukaryota</taxon>
        <taxon>Viridiplantae</taxon>
        <taxon>Streptophyta</taxon>
        <taxon>Embryophyta</taxon>
        <taxon>Tracheophyta</taxon>
        <taxon>Spermatophyta</taxon>
        <taxon>Magnoliopsida</taxon>
        <taxon>Ranunculales</taxon>
        <taxon>Ranunculaceae</taxon>
        <taxon>Coptidoideae</taxon>
        <taxon>Coptis</taxon>
    </lineage>
</organism>
<dbReference type="AlphaFoldDB" id="A0A835LE79"/>
<dbReference type="Pfam" id="PF03171">
    <property type="entry name" value="2OG-FeII_Oxy"/>
    <property type="match status" value="1"/>
</dbReference>
<dbReference type="OrthoDB" id="659818at2759"/>
<sequence length="379" mass="41799">MASSAENHQPHSATYGATTAPPPTPAAQTNCLSTNDAADTLSHFLHRLPPSLSLPPRLSPRTTCPPSISFSPQNTSFLDPYLSSFSQLGFFQLTNHPIPSQLALSAESESLSLFNLSKTQKHQSFSNTWPLGYDEGDDNNNMEGGPIESFCFDSSCSTESTEVTSSTQLSLASLQKFTSELEKVGTDVVEALSSAMGFSKRLKEKDIQFSSLMWVSEGVAGNKQMISGRFYPYIIALQYQITCRKYSVLTDSGWSSVSPQVDSVLVTVGDIAQVWSNGKLKKVRGRPVATSGNDNSRFITMSLLVTLPTDTTVTISPFLPVISSHANDSANDEGQENDKVDKVTQEKMIFDTFSFEDYAWRVYHERFLFKDPLDRYLIK</sequence>
<keyword evidence="7" id="KW-1185">Reference proteome</keyword>
<accession>A0A835LE79</accession>
<dbReference type="EMBL" id="JADFTS010000008">
    <property type="protein sequence ID" value="KAF9591355.1"/>
    <property type="molecule type" value="Genomic_DNA"/>
</dbReference>
<protein>
    <submittedName>
        <fullName evidence="6">Uncharacterized protein</fullName>
    </submittedName>
</protein>
<reference evidence="6 7" key="1">
    <citation type="submission" date="2020-10" db="EMBL/GenBank/DDBJ databases">
        <title>The Coptis chinensis genome and diversification of protoberbering-type alkaloids.</title>
        <authorList>
            <person name="Wang B."/>
            <person name="Shu S."/>
            <person name="Song C."/>
            <person name="Liu Y."/>
        </authorList>
    </citation>
    <scope>NUCLEOTIDE SEQUENCE [LARGE SCALE GENOMIC DNA]</scope>
    <source>
        <strain evidence="6">HL-2020</strain>
        <tissue evidence="6">Leaf</tissue>
    </source>
</reference>
<dbReference type="PANTHER" id="PTHR34945:SF2">
    <property type="entry name" value="2-OXOGLUTARATE (2OG) AND FE(II)-DEPENDENT OXYGENASE SUPERFAMILY PROTEIN"/>
    <property type="match status" value="1"/>
</dbReference>
<feature type="domain" description="Non-haem dioxygenase N-terminal" evidence="5">
    <location>
        <begin position="73"/>
        <end position="135"/>
    </location>
</feature>
<name>A0A835LE79_9MAGN</name>
<dbReference type="PANTHER" id="PTHR34945">
    <property type="entry name" value="2-OXOGLUTARATE (2OG) AND FE(II)-DEPENDENT OXYGENASE SUPERFAMILY PROTEIN"/>
    <property type="match status" value="1"/>
</dbReference>
<feature type="compositionally biased region" description="Polar residues" evidence="3">
    <location>
        <begin position="1"/>
        <end position="16"/>
    </location>
</feature>
<proteinExistence type="predicted"/>
<evidence type="ECO:0000259" key="5">
    <source>
        <dbReference type="Pfam" id="PF14226"/>
    </source>
</evidence>
<keyword evidence="2" id="KW-0408">Iron</keyword>
<feature type="domain" description="Isopenicillin N synthase-like Fe(2+) 2OG dioxygenase" evidence="4">
    <location>
        <begin position="247"/>
        <end position="288"/>
    </location>
</feature>
<comment type="caution">
    <text evidence="6">The sequence shown here is derived from an EMBL/GenBank/DDBJ whole genome shotgun (WGS) entry which is preliminary data.</text>
</comment>
<evidence type="ECO:0000256" key="1">
    <source>
        <dbReference type="ARBA" id="ARBA00022723"/>
    </source>
</evidence>
<evidence type="ECO:0000313" key="7">
    <source>
        <dbReference type="Proteomes" id="UP000631114"/>
    </source>
</evidence>
<evidence type="ECO:0000259" key="4">
    <source>
        <dbReference type="Pfam" id="PF03171"/>
    </source>
</evidence>
<dbReference type="InterPro" id="IPR027443">
    <property type="entry name" value="IPNS-like_sf"/>
</dbReference>
<dbReference type="Proteomes" id="UP000631114">
    <property type="component" value="Unassembled WGS sequence"/>
</dbReference>
<gene>
    <name evidence="6" type="ORF">IFM89_003978</name>
</gene>
<evidence type="ECO:0000256" key="3">
    <source>
        <dbReference type="SAM" id="MobiDB-lite"/>
    </source>
</evidence>
<dbReference type="GO" id="GO:0046872">
    <property type="term" value="F:metal ion binding"/>
    <property type="evidence" value="ECO:0007669"/>
    <property type="project" value="UniProtKB-KW"/>
</dbReference>
<dbReference type="Pfam" id="PF14226">
    <property type="entry name" value="DIOX_N"/>
    <property type="match status" value="1"/>
</dbReference>
<dbReference type="SUPFAM" id="SSF51197">
    <property type="entry name" value="Clavaminate synthase-like"/>
    <property type="match status" value="1"/>
</dbReference>